<gene>
    <name evidence="2" type="ORF">FDY95_07885</name>
</gene>
<accession>A0A5R8WRW7</accession>
<dbReference type="RefSeq" id="WP_138076414.1">
    <property type="nucleotide sequence ID" value="NZ_VAJM01000003.1"/>
</dbReference>
<dbReference type="PROSITE" id="PS51257">
    <property type="entry name" value="PROKAR_LIPOPROTEIN"/>
    <property type="match status" value="1"/>
</dbReference>
<evidence type="ECO:0000313" key="3">
    <source>
        <dbReference type="Proteomes" id="UP000305517"/>
    </source>
</evidence>
<dbReference type="Proteomes" id="UP000305517">
    <property type="component" value="Unassembled WGS sequence"/>
</dbReference>
<name>A0A5R8WRW7_9BACT</name>
<evidence type="ECO:0000256" key="1">
    <source>
        <dbReference type="SAM" id="SignalP"/>
    </source>
</evidence>
<protein>
    <recommendedName>
        <fullName evidence="4">YceI family protein</fullName>
    </recommendedName>
</protein>
<keyword evidence="1" id="KW-0732">Signal</keyword>
<feature type="chain" id="PRO_5024441794" description="YceI family protein" evidence="1">
    <location>
        <begin position="25"/>
        <end position="182"/>
    </location>
</feature>
<dbReference type="EMBL" id="VAJM01000003">
    <property type="protein sequence ID" value="TLM93944.1"/>
    <property type="molecule type" value="Genomic_DNA"/>
</dbReference>
<dbReference type="OrthoDB" id="882223at2"/>
<proteinExistence type="predicted"/>
<feature type="signal peptide" evidence="1">
    <location>
        <begin position="1"/>
        <end position="24"/>
    </location>
</feature>
<organism evidence="2 3">
    <name type="scientific">Hymenobacter jeollabukensis</name>
    <dbReference type="NCBI Taxonomy" id="2025313"/>
    <lineage>
        <taxon>Bacteria</taxon>
        <taxon>Pseudomonadati</taxon>
        <taxon>Bacteroidota</taxon>
        <taxon>Cytophagia</taxon>
        <taxon>Cytophagales</taxon>
        <taxon>Hymenobacteraceae</taxon>
        <taxon>Hymenobacter</taxon>
    </lineage>
</organism>
<keyword evidence="3" id="KW-1185">Reference proteome</keyword>
<reference evidence="2 3" key="1">
    <citation type="submission" date="2019-05" db="EMBL/GenBank/DDBJ databases">
        <title>Hymenobacter edaphi sp. nov., isolated from abandoned arsenic-contaminated farmland soil.</title>
        <authorList>
            <person name="Nie L."/>
        </authorList>
    </citation>
    <scope>NUCLEOTIDE SEQUENCE [LARGE SCALE GENOMIC DNA]</scope>
    <source>
        <strain evidence="2 3">1-3-3-8</strain>
    </source>
</reference>
<evidence type="ECO:0000313" key="2">
    <source>
        <dbReference type="EMBL" id="TLM93944.1"/>
    </source>
</evidence>
<sequence>MRLTTLFCLLLLLLVSAGCQKEKAEPRTLALEVVDQWTALADVSAAPTGPLTQFLATSRIRSACADTCRRNKTSLERLQSATLAEATLTVDAPPGQTFDFLRQMNFYIMSGNGNDQILLATATNIPQGATRLTLTPTNASLLAYLRNREYYLKPQVEMTQPGWAVARLQLRLRFRVQAHQTP</sequence>
<evidence type="ECO:0008006" key="4">
    <source>
        <dbReference type="Google" id="ProtNLM"/>
    </source>
</evidence>
<comment type="caution">
    <text evidence="2">The sequence shown here is derived from an EMBL/GenBank/DDBJ whole genome shotgun (WGS) entry which is preliminary data.</text>
</comment>
<dbReference type="AlphaFoldDB" id="A0A5R8WRW7"/>